<dbReference type="STRING" id="395963.Bind_2861"/>
<feature type="domain" description="Periplasmic binding protein" evidence="5">
    <location>
        <begin position="27"/>
        <end position="281"/>
    </location>
</feature>
<evidence type="ECO:0000313" key="6">
    <source>
        <dbReference type="EMBL" id="ACB96430.1"/>
    </source>
</evidence>
<dbReference type="InterPro" id="IPR028082">
    <property type="entry name" value="Peripla_BP_I"/>
</dbReference>
<dbReference type="RefSeq" id="WP_012385781.1">
    <property type="nucleotide sequence ID" value="NC_010581.1"/>
</dbReference>
<comment type="subcellular location">
    <subcellularLocation>
        <location evidence="1">Cell envelope</location>
    </subcellularLocation>
</comment>
<dbReference type="PANTHER" id="PTHR46847:SF2">
    <property type="entry name" value="ABC TRANSPORTER SUGAR-BINDING PROTEIN"/>
    <property type="match status" value="1"/>
</dbReference>
<protein>
    <submittedName>
        <fullName evidence="6">Periplasmic binding protein/LacI transcriptional regulator</fullName>
    </submittedName>
</protein>
<feature type="chain" id="PRO_5002777177" evidence="4">
    <location>
        <begin position="22"/>
        <end position="309"/>
    </location>
</feature>
<keyword evidence="3 4" id="KW-0732">Signal</keyword>
<gene>
    <name evidence="6" type="ordered locus">Bind_2861</name>
</gene>
<evidence type="ECO:0000256" key="2">
    <source>
        <dbReference type="ARBA" id="ARBA00007639"/>
    </source>
</evidence>
<evidence type="ECO:0000256" key="1">
    <source>
        <dbReference type="ARBA" id="ARBA00004196"/>
    </source>
</evidence>
<dbReference type="AlphaFoldDB" id="B2IKF0"/>
<dbReference type="InterPro" id="IPR025997">
    <property type="entry name" value="SBP_2_dom"/>
</dbReference>
<dbReference type="OrthoDB" id="3837830at2"/>
<reference evidence="6 7" key="2">
    <citation type="journal article" date="2010" name="J. Bacteriol.">
        <title>Complete genome sequence of Beijerinckia indica subsp. indica.</title>
        <authorList>
            <person name="Tamas I."/>
            <person name="Dedysh S.N."/>
            <person name="Liesack W."/>
            <person name="Stott M.B."/>
            <person name="Alam M."/>
            <person name="Murrell J.C."/>
            <person name="Dunfield P.F."/>
        </authorList>
    </citation>
    <scope>NUCLEOTIDE SEQUENCE [LARGE SCALE GENOMIC DNA]</scope>
    <source>
        <strain evidence="7">ATCC 9039 / DSM 1715 / NCIMB 8712</strain>
    </source>
</reference>
<dbReference type="KEGG" id="bid:Bind_2861"/>
<dbReference type="Proteomes" id="UP000001695">
    <property type="component" value="Chromosome"/>
</dbReference>
<dbReference type="CDD" id="cd06321">
    <property type="entry name" value="PBP1_ABC_sugar_binding-like"/>
    <property type="match status" value="1"/>
</dbReference>
<dbReference type="EMBL" id="CP001016">
    <property type="protein sequence ID" value="ACB96430.1"/>
    <property type="molecule type" value="Genomic_DNA"/>
</dbReference>
<dbReference type="GO" id="GO:0030313">
    <property type="term" value="C:cell envelope"/>
    <property type="evidence" value="ECO:0007669"/>
    <property type="project" value="UniProtKB-SubCell"/>
</dbReference>
<evidence type="ECO:0000256" key="4">
    <source>
        <dbReference type="SAM" id="SignalP"/>
    </source>
</evidence>
<evidence type="ECO:0000313" key="7">
    <source>
        <dbReference type="Proteomes" id="UP000001695"/>
    </source>
</evidence>
<sequence length="309" mass="32556">MKKVLMSAVAIVALMTAQASAKELKSIGLSLGSMGNPFFVAMAKGAAASAQKINPNAKVTALGFDYDLNKQFTQIDNFIASGVDLILLNPGDPVALEPAIKRAQAAGIPVIAVDTAAKGADIVITTDNTQAGEISCQYIVDKLGGKGDVIIENGPQVSSVRERVAGCKKALSNAPGIKILSSDQDAKGSRDQGLNVMQGYLTRFPKIDAVFTINDPQAIGSDLAVKQLHRDQIMITSVDGAPDIEVALKANTHIHASASQDPYAIAQLAVKLGSELLNGNKPEQNVILIPSKLVTRDNVAEYKGWQAER</sequence>
<dbReference type="eggNOG" id="COG1879">
    <property type="taxonomic scope" value="Bacteria"/>
</dbReference>
<comment type="similarity">
    <text evidence="2">Belongs to the bacterial solute-binding protein 2 family.</text>
</comment>
<dbReference type="Pfam" id="PF13407">
    <property type="entry name" value="Peripla_BP_4"/>
    <property type="match status" value="1"/>
</dbReference>
<organism evidence="6 7">
    <name type="scientific">Beijerinckia indica subsp. indica (strain ATCC 9039 / DSM 1715 / NCIMB 8712)</name>
    <dbReference type="NCBI Taxonomy" id="395963"/>
    <lineage>
        <taxon>Bacteria</taxon>
        <taxon>Pseudomonadati</taxon>
        <taxon>Pseudomonadota</taxon>
        <taxon>Alphaproteobacteria</taxon>
        <taxon>Hyphomicrobiales</taxon>
        <taxon>Beijerinckiaceae</taxon>
        <taxon>Beijerinckia</taxon>
    </lineage>
</organism>
<dbReference type="Gene3D" id="3.40.50.2300">
    <property type="match status" value="2"/>
</dbReference>
<reference evidence="7" key="1">
    <citation type="submission" date="2008-03" db="EMBL/GenBank/DDBJ databases">
        <title>Complete sequence of chromosome of Beijerinckia indica subsp. indica ATCC 9039.</title>
        <authorList>
            <consortium name="US DOE Joint Genome Institute"/>
            <person name="Copeland A."/>
            <person name="Lucas S."/>
            <person name="Lapidus A."/>
            <person name="Glavina del Rio T."/>
            <person name="Dalin E."/>
            <person name="Tice H."/>
            <person name="Bruce D."/>
            <person name="Goodwin L."/>
            <person name="Pitluck S."/>
            <person name="LaButti K."/>
            <person name="Schmutz J."/>
            <person name="Larimer F."/>
            <person name="Land M."/>
            <person name="Hauser L."/>
            <person name="Kyrpides N."/>
            <person name="Mikhailova N."/>
            <person name="Dunfield P.F."/>
            <person name="Dedysh S.N."/>
            <person name="Liesack W."/>
            <person name="Saw J.H."/>
            <person name="Alam M."/>
            <person name="Chen Y."/>
            <person name="Murrell J.C."/>
            <person name="Richardson P."/>
        </authorList>
    </citation>
    <scope>NUCLEOTIDE SEQUENCE [LARGE SCALE GENOMIC DNA]</scope>
    <source>
        <strain evidence="7">ATCC 9039 / DSM 1715 / NCIMB 8712</strain>
    </source>
</reference>
<proteinExistence type="inferred from homology"/>
<dbReference type="PANTHER" id="PTHR46847">
    <property type="entry name" value="D-ALLOSE-BINDING PERIPLASMIC PROTEIN-RELATED"/>
    <property type="match status" value="1"/>
</dbReference>
<evidence type="ECO:0000259" key="5">
    <source>
        <dbReference type="Pfam" id="PF13407"/>
    </source>
</evidence>
<keyword evidence="7" id="KW-1185">Reference proteome</keyword>
<dbReference type="HOGENOM" id="CLU_037628_3_7_5"/>
<dbReference type="GO" id="GO:0030246">
    <property type="term" value="F:carbohydrate binding"/>
    <property type="evidence" value="ECO:0007669"/>
    <property type="project" value="UniProtKB-ARBA"/>
</dbReference>
<dbReference type="SUPFAM" id="SSF53822">
    <property type="entry name" value="Periplasmic binding protein-like I"/>
    <property type="match status" value="1"/>
</dbReference>
<feature type="signal peptide" evidence="4">
    <location>
        <begin position="1"/>
        <end position="21"/>
    </location>
</feature>
<name>B2IKF0_BEII9</name>
<accession>B2IKF0</accession>
<evidence type="ECO:0000256" key="3">
    <source>
        <dbReference type="ARBA" id="ARBA00022729"/>
    </source>
</evidence>